<dbReference type="SUPFAM" id="SSF52418">
    <property type="entry name" value="Nucleoside phosphorylase/phosphoribosyltransferase catalytic domain"/>
    <property type="match status" value="1"/>
</dbReference>
<evidence type="ECO:0000259" key="10">
    <source>
        <dbReference type="Pfam" id="PF00591"/>
    </source>
</evidence>
<dbReference type="PANTHER" id="PTHR43285:SF2">
    <property type="entry name" value="ANTHRANILATE PHOSPHORIBOSYLTRANSFERASE"/>
    <property type="match status" value="1"/>
</dbReference>
<keyword evidence="7" id="KW-0057">Aromatic amino acid biosynthesis</keyword>
<feature type="domain" description="Glycosyl transferase family 3" evidence="10">
    <location>
        <begin position="87"/>
        <end position="347"/>
    </location>
</feature>
<protein>
    <recommendedName>
        <fullName evidence="9">Anthranilate phosphoribosyltransferase</fullName>
        <ecNumber evidence="2">2.4.2.18</ecNumber>
    </recommendedName>
</protein>
<dbReference type="SUPFAM" id="SSF47648">
    <property type="entry name" value="Nucleoside phosphorylase/phosphoribosyltransferase N-terminal domain"/>
    <property type="match status" value="1"/>
</dbReference>
<dbReference type="InterPro" id="IPR005940">
    <property type="entry name" value="Anthranilate_Pribosyl_Tfrase"/>
</dbReference>
<dbReference type="OMA" id="GPMTNPA"/>
<evidence type="ECO:0000256" key="1">
    <source>
        <dbReference type="ARBA" id="ARBA00004907"/>
    </source>
</evidence>
<name>A0A1E4RYL1_CYBJN</name>
<keyword evidence="13" id="KW-1185">Reference proteome</keyword>
<dbReference type="Pfam" id="PF02885">
    <property type="entry name" value="Glycos_trans_3N"/>
    <property type="match status" value="1"/>
</dbReference>
<dbReference type="HAMAP" id="MF_00211">
    <property type="entry name" value="TrpD"/>
    <property type="match status" value="1"/>
</dbReference>
<dbReference type="NCBIfam" id="TIGR01245">
    <property type="entry name" value="trpD"/>
    <property type="match status" value="1"/>
</dbReference>
<keyword evidence="6" id="KW-0822">Tryptophan biosynthesis</keyword>
<dbReference type="Pfam" id="PF00591">
    <property type="entry name" value="Glycos_transf_3"/>
    <property type="match status" value="1"/>
</dbReference>
<keyword evidence="4" id="KW-0328">Glycosyltransferase</keyword>
<evidence type="ECO:0000256" key="5">
    <source>
        <dbReference type="ARBA" id="ARBA00022679"/>
    </source>
</evidence>
<evidence type="ECO:0000259" key="11">
    <source>
        <dbReference type="Pfam" id="PF02885"/>
    </source>
</evidence>
<organism evidence="12 13">
    <name type="scientific">Cyberlindnera jadinii (strain ATCC 18201 / CBS 1600 / BCRC 20928 / JCM 3617 / NBRC 0987 / NRRL Y-1542)</name>
    <name type="common">Torula yeast</name>
    <name type="synonym">Candida utilis</name>
    <dbReference type="NCBI Taxonomy" id="983966"/>
    <lineage>
        <taxon>Eukaryota</taxon>
        <taxon>Fungi</taxon>
        <taxon>Dikarya</taxon>
        <taxon>Ascomycota</taxon>
        <taxon>Saccharomycotina</taxon>
        <taxon>Saccharomycetes</taxon>
        <taxon>Phaffomycetales</taxon>
        <taxon>Phaffomycetaceae</taxon>
        <taxon>Cyberlindnera</taxon>
    </lineage>
</organism>
<dbReference type="EC" id="2.4.2.18" evidence="2"/>
<dbReference type="Proteomes" id="UP000094389">
    <property type="component" value="Unassembled WGS sequence"/>
</dbReference>
<dbReference type="InterPro" id="IPR017459">
    <property type="entry name" value="Glycosyl_Trfase_fam3_N_dom"/>
</dbReference>
<evidence type="ECO:0000256" key="4">
    <source>
        <dbReference type="ARBA" id="ARBA00022676"/>
    </source>
</evidence>
<reference evidence="12 13" key="1">
    <citation type="journal article" date="2016" name="Proc. Natl. Acad. Sci. U.S.A.">
        <title>Comparative genomics of biotechnologically important yeasts.</title>
        <authorList>
            <person name="Riley R."/>
            <person name="Haridas S."/>
            <person name="Wolfe K.H."/>
            <person name="Lopes M.R."/>
            <person name="Hittinger C.T."/>
            <person name="Goeker M."/>
            <person name="Salamov A.A."/>
            <person name="Wisecaver J.H."/>
            <person name="Long T.M."/>
            <person name="Calvey C.H."/>
            <person name="Aerts A.L."/>
            <person name="Barry K.W."/>
            <person name="Choi C."/>
            <person name="Clum A."/>
            <person name="Coughlan A.Y."/>
            <person name="Deshpande S."/>
            <person name="Douglass A.P."/>
            <person name="Hanson S.J."/>
            <person name="Klenk H.-P."/>
            <person name="LaButti K.M."/>
            <person name="Lapidus A."/>
            <person name="Lindquist E.A."/>
            <person name="Lipzen A.M."/>
            <person name="Meier-Kolthoff J.P."/>
            <person name="Ohm R.A."/>
            <person name="Otillar R.P."/>
            <person name="Pangilinan J.L."/>
            <person name="Peng Y."/>
            <person name="Rokas A."/>
            <person name="Rosa C.A."/>
            <person name="Scheuner C."/>
            <person name="Sibirny A.A."/>
            <person name="Slot J.C."/>
            <person name="Stielow J.B."/>
            <person name="Sun H."/>
            <person name="Kurtzman C.P."/>
            <person name="Blackwell M."/>
            <person name="Grigoriev I.V."/>
            <person name="Jeffries T.W."/>
        </authorList>
    </citation>
    <scope>NUCLEOTIDE SEQUENCE [LARGE SCALE GENOMIC DNA]</scope>
    <source>
        <strain evidence="13">ATCC 18201 / CBS 1600 / BCRC 20928 / JCM 3617 / NBRC 0987 / NRRL Y-1542</strain>
    </source>
</reference>
<keyword evidence="5 12" id="KW-0808">Transferase</keyword>
<dbReference type="GO" id="GO:0005829">
    <property type="term" value="C:cytosol"/>
    <property type="evidence" value="ECO:0007669"/>
    <property type="project" value="TreeGrafter"/>
</dbReference>
<dbReference type="STRING" id="983966.A0A1E4RYL1"/>
<dbReference type="FunFam" id="3.40.1030.10:FF:000002">
    <property type="entry name" value="Anthranilate phosphoribosyltransferase"/>
    <property type="match status" value="1"/>
</dbReference>
<evidence type="ECO:0000256" key="9">
    <source>
        <dbReference type="ARBA" id="ARBA00071401"/>
    </source>
</evidence>
<accession>A0A1E4RYL1</accession>
<keyword evidence="3" id="KW-0028">Amino-acid biosynthesis</keyword>
<evidence type="ECO:0000256" key="2">
    <source>
        <dbReference type="ARBA" id="ARBA00011948"/>
    </source>
</evidence>
<comment type="similarity">
    <text evidence="8">Belongs to the anthranilate phosphoribosyltransferase family.</text>
</comment>
<dbReference type="InterPro" id="IPR000312">
    <property type="entry name" value="Glycosyl_Trfase_fam3"/>
</dbReference>
<comment type="pathway">
    <text evidence="1">Amino-acid biosynthesis; L-tryptophan biosynthesis; L-tryptophan from chorismate: step 2/5.</text>
</comment>
<dbReference type="OrthoDB" id="427800at2759"/>
<evidence type="ECO:0000313" key="13">
    <source>
        <dbReference type="Proteomes" id="UP000094389"/>
    </source>
</evidence>
<feature type="domain" description="Glycosyl transferase family 3 N-terminal" evidence="11">
    <location>
        <begin position="11"/>
        <end position="71"/>
    </location>
</feature>
<evidence type="ECO:0000256" key="6">
    <source>
        <dbReference type="ARBA" id="ARBA00022822"/>
    </source>
</evidence>
<dbReference type="AlphaFoldDB" id="A0A1E4RYL1"/>
<dbReference type="GO" id="GO:0000162">
    <property type="term" value="P:L-tryptophan biosynthetic process"/>
    <property type="evidence" value="ECO:0007669"/>
    <property type="project" value="UniProtKB-KW"/>
</dbReference>
<sequence>MESKNILTPFIKSLFLSPPNLKPSDLALVIRLIVQGKATDVQISAFLTALRLTGLDHQPEFIAAAAASMLEWSSTFTPEDVNGEFGLDIVGTGGDGQNTFNVSTSSAIVCAGLGLHVYKHGGKASTSASGAGDLLGSLQVDLSKINASNASKVMRESDFTFLFAPNFHPGMKAVAPIRSSIGIPTIFNILGPLLNPAPIRARIIGVNSESLGKVFAQAVISLDKQRYGVVGKTMIVWGRVGLDEISPVSRTKCWLVDPSDESIQEFYLEPKDFGLEEFPLASVASGTPDENANTLLKILRNEVDETDPVYNYILLNAGALLHVAGVARDWKEGAQLAAVSIQSGKALEALNKLRNVVSEL</sequence>
<dbReference type="Gene3D" id="3.40.1030.10">
    <property type="entry name" value="Nucleoside phosphorylase/phosphoribosyltransferase catalytic domain"/>
    <property type="match status" value="1"/>
</dbReference>
<gene>
    <name evidence="12" type="ORF">CYBJADRAFT_129534</name>
</gene>
<dbReference type="InterPro" id="IPR036320">
    <property type="entry name" value="Glycosyl_Trfase_fam3_N_dom_sf"/>
</dbReference>
<dbReference type="RefSeq" id="XP_020069393.1">
    <property type="nucleotide sequence ID" value="XM_020212854.1"/>
</dbReference>
<dbReference type="Gene3D" id="1.20.970.10">
    <property type="entry name" value="Transferase, Pyrimidine Nucleoside Phosphorylase, Chain C"/>
    <property type="match status" value="1"/>
</dbReference>
<evidence type="ECO:0000256" key="8">
    <source>
        <dbReference type="ARBA" id="ARBA00061500"/>
    </source>
</evidence>
<dbReference type="GeneID" id="30987250"/>
<proteinExistence type="inferred from homology"/>
<evidence type="ECO:0000256" key="3">
    <source>
        <dbReference type="ARBA" id="ARBA00022605"/>
    </source>
</evidence>
<dbReference type="EMBL" id="KV453935">
    <property type="protein sequence ID" value="ODV72354.1"/>
    <property type="molecule type" value="Genomic_DNA"/>
</dbReference>
<dbReference type="InterPro" id="IPR035902">
    <property type="entry name" value="Nuc_phospho_transferase"/>
</dbReference>
<evidence type="ECO:0000313" key="12">
    <source>
        <dbReference type="EMBL" id="ODV72354.1"/>
    </source>
</evidence>
<dbReference type="GO" id="GO:0004048">
    <property type="term" value="F:anthranilate phosphoribosyltransferase activity"/>
    <property type="evidence" value="ECO:0007669"/>
    <property type="project" value="UniProtKB-EC"/>
</dbReference>
<dbReference type="PANTHER" id="PTHR43285">
    <property type="entry name" value="ANTHRANILATE PHOSPHORIBOSYLTRANSFERASE"/>
    <property type="match status" value="1"/>
</dbReference>
<evidence type="ECO:0000256" key="7">
    <source>
        <dbReference type="ARBA" id="ARBA00023141"/>
    </source>
</evidence>